<keyword evidence="5" id="KW-1185">Reference proteome</keyword>
<dbReference type="Gene3D" id="2.130.10.10">
    <property type="entry name" value="YVTN repeat-like/Quinoprotein amine dehydrogenase"/>
    <property type="match status" value="1"/>
</dbReference>
<feature type="compositionally biased region" description="Acidic residues" evidence="2">
    <location>
        <begin position="532"/>
        <end position="545"/>
    </location>
</feature>
<feature type="region of interest" description="Disordered" evidence="2">
    <location>
        <begin position="524"/>
        <end position="609"/>
    </location>
</feature>
<feature type="compositionally biased region" description="Acidic residues" evidence="2">
    <location>
        <begin position="559"/>
        <end position="576"/>
    </location>
</feature>
<evidence type="ECO:0000313" key="4">
    <source>
        <dbReference type="EMBL" id="WFD34083.1"/>
    </source>
</evidence>
<dbReference type="CDD" id="cd05271">
    <property type="entry name" value="NDUFA9_like_SDR_a"/>
    <property type="match status" value="1"/>
</dbReference>
<dbReference type="InterPro" id="IPR001680">
    <property type="entry name" value="WD40_rpt"/>
</dbReference>
<dbReference type="GO" id="GO:0044877">
    <property type="term" value="F:protein-containing complex binding"/>
    <property type="evidence" value="ECO:0007669"/>
    <property type="project" value="TreeGrafter"/>
</dbReference>
<evidence type="ECO:0000313" key="5">
    <source>
        <dbReference type="Proteomes" id="UP001219933"/>
    </source>
</evidence>
<dbReference type="SUPFAM" id="SSF51735">
    <property type="entry name" value="NAD(P)-binding Rossmann-fold domains"/>
    <property type="match status" value="1"/>
</dbReference>
<organism evidence="4 5">
    <name type="scientific">Malassezia cuniculi</name>
    <dbReference type="NCBI Taxonomy" id="948313"/>
    <lineage>
        <taxon>Eukaryota</taxon>
        <taxon>Fungi</taxon>
        <taxon>Dikarya</taxon>
        <taxon>Basidiomycota</taxon>
        <taxon>Ustilaginomycotina</taxon>
        <taxon>Malasseziomycetes</taxon>
        <taxon>Malasseziales</taxon>
        <taxon>Malasseziaceae</taxon>
        <taxon>Malassezia</taxon>
    </lineage>
</organism>
<sequence>MGPKRSVPIDEPVYPTPSAIRSTQNAYAHLEKARMGGSRAAIMSTRHSLLANTIATRGFRYLHEVKGHRSCVNALAFSRNGGQWMASGGDDLRILVRDMFDFDEGRPGPEASTYRVTHRLFGHFSNIFSLSWSSGNTHLFSGAGDSQVLVYDVNMSDMPVSRRPLRGNPNLTIDDHTGSICSVSAHPTSANLVLSASEYGELFVSDLRMSGVAHSALMPNQISSASWNPNASDGLTFAVATVAQAESGLALFDMRSTFRGTETYMDDYNAVVRYSTQPLATLSTLDIAPELNPCRTTPLLRAPGAYPGYRNSCTVKRGSFGFEEQTGNLYYVTGSDDFRAYGWRIPPADELLAKRERMDTGSWLQSGEPGCIWFSDRDMVKPVEISTPNFTLEGSRSIVNSALCHPTLPLIATAGIERLVRLHYAVPASLPHTQTDWDAVRPKTRERARMMNTAAVARALRCTWRNRSLRDSEDETDADLQDHDTQPRNTQQESRGGLTPVEMTDEEAIALFDELLRKEESRTLFSQGEFDGTTDESSSSDDQDDRSDNGQDNDNNTISDDDDDEDEIDTDDDDIYEVVHFLDDDTDNDTDQDPAADTTSYSVRNNSTGDEDNALVAARMIASRTMPRVAVQPARASLRALARGYHQDVAIKHKTGQAVVSSGPYGLGRNSTNGSVATVFGATGFLGRYVVSKLARQGTQVVVPYRDEEEKRHLRVLGDLGQIVPLEWDIRNEKQIDECLRHSDTVINLTGRNYETKNFSFQDVHVDGARRIAEAAQAAGVARFIHVSHLSANPDSPSGFLRTKALGEDAVRRAFAGATIVRPASIYGHEDRFLNKIASWPITWKLNNGQTRLRPVHSLDVAAALVAIAENDAISTGQTFSLAGPKTYTVRELMELVEQFTYQKLVSPDINIPRPVMNLAARAGECLWWPMFNRDEVKRRFIDELPDAPGTKTFADLGITPDVLEDVAIMYLRRFRSHLWYQQALSDKYPGAVKLRKERFRVIE</sequence>
<dbReference type="SUPFAM" id="SSF50978">
    <property type="entry name" value="WD40 repeat-like"/>
    <property type="match status" value="1"/>
</dbReference>
<dbReference type="Pfam" id="PF00400">
    <property type="entry name" value="WD40"/>
    <property type="match status" value="2"/>
</dbReference>
<protein>
    <submittedName>
        <fullName evidence="4">Protein-lysine N-methyltransferase efm5</fullName>
    </submittedName>
</protein>
<feature type="compositionally biased region" description="Acidic residues" evidence="2">
    <location>
        <begin position="584"/>
        <end position="594"/>
    </location>
</feature>
<dbReference type="InterPro" id="IPR036291">
    <property type="entry name" value="NAD(P)-bd_dom_sf"/>
</dbReference>
<dbReference type="PANTHER" id="PTHR12126">
    <property type="entry name" value="NADH-UBIQUINONE OXIDOREDUCTASE 39 KDA SUBUNIT-RELATED"/>
    <property type="match status" value="1"/>
</dbReference>
<accession>A0AAF0ENU7</accession>
<dbReference type="SMART" id="SM00320">
    <property type="entry name" value="WD40"/>
    <property type="match status" value="4"/>
</dbReference>
<dbReference type="PROSITE" id="PS50082">
    <property type="entry name" value="WD_REPEATS_2"/>
    <property type="match status" value="1"/>
</dbReference>
<dbReference type="EMBL" id="CP119877">
    <property type="protein sequence ID" value="WFD34083.1"/>
    <property type="molecule type" value="Genomic_DNA"/>
</dbReference>
<reference evidence="4" key="1">
    <citation type="submission" date="2023-03" db="EMBL/GenBank/DDBJ databases">
        <title>Mating type loci evolution in Malassezia.</title>
        <authorList>
            <person name="Coelho M.A."/>
        </authorList>
    </citation>
    <scope>NUCLEOTIDE SEQUENCE</scope>
    <source>
        <strain evidence="4">CBS 11721</strain>
    </source>
</reference>
<dbReference type="InterPro" id="IPR001509">
    <property type="entry name" value="Epimerase_deHydtase"/>
</dbReference>
<proteinExistence type="predicted"/>
<dbReference type="Pfam" id="PF01370">
    <property type="entry name" value="Epimerase"/>
    <property type="match status" value="1"/>
</dbReference>
<dbReference type="InterPro" id="IPR051207">
    <property type="entry name" value="ComplexI_NDUFA9_subunit"/>
</dbReference>
<dbReference type="AlphaFoldDB" id="A0AAF0ENU7"/>
<dbReference type="PANTHER" id="PTHR12126:SF11">
    <property type="entry name" value="NADH DEHYDROGENASE [UBIQUINONE] 1 ALPHA SUBCOMPLEX SUBUNIT 9, MITOCHONDRIAL"/>
    <property type="match status" value="1"/>
</dbReference>
<feature type="region of interest" description="Disordered" evidence="2">
    <location>
        <begin position="470"/>
        <end position="503"/>
    </location>
</feature>
<feature type="domain" description="NAD-dependent epimerase/dehydratase" evidence="3">
    <location>
        <begin position="678"/>
        <end position="882"/>
    </location>
</feature>
<dbReference type="Proteomes" id="UP001219933">
    <property type="component" value="Chromosome 1"/>
</dbReference>
<dbReference type="PROSITE" id="PS50294">
    <property type="entry name" value="WD_REPEATS_REGION"/>
    <property type="match status" value="1"/>
</dbReference>
<evidence type="ECO:0000256" key="1">
    <source>
        <dbReference type="PROSITE-ProRule" id="PRU00221"/>
    </source>
</evidence>
<dbReference type="GO" id="GO:0005739">
    <property type="term" value="C:mitochondrion"/>
    <property type="evidence" value="ECO:0007669"/>
    <property type="project" value="TreeGrafter"/>
</dbReference>
<evidence type="ECO:0000256" key="2">
    <source>
        <dbReference type="SAM" id="MobiDB-lite"/>
    </source>
</evidence>
<dbReference type="InterPro" id="IPR015943">
    <property type="entry name" value="WD40/YVTN_repeat-like_dom_sf"/>
</dbReference>
<feature type="repeat" description="WD" evidence="1">
    <location>
        <begin position="120"/>
        <end position="161"/>
    </location>
</feature>
<gene>
    <name evidence="4" type="primary">EFM5</name>
    <name evidence="4" type="ORF">MCUN1_000915</name>
</gene>
<evidence type="ECO:0000259" key="3">
    <source>
        <dbReference type="Pfam" id="PF01370"/>
    </source>
</evidence>
<dbReference type="Gene3D" id="3.40.50.720">
    <property type="entry name" value="NAD(P)-binding Rossmann-like Domain"/>
    <property type="match status" value="1"/>
</dbReference>
<dbReference type="InterPro" id="IPR036322">
    <property type="entry name" value="WD40_repeat_dom_sf"/>
</dbReference>
<keyword evidence="1" id="KW-0853">WD repeat</keyword>
<name>A0AAF0ENU7_9BASI</name>